<proteinExistence type="predicted"/>
<keyword evidence="1" id="KW-0812">Transmembrane</keyword>
<protein>
    <recommendedName>
        <fullName evidence="4">Transmembrane protein</fullName>
    </recommendedName>
</protein>
<accession>A0A0V0QZU8</accession>
<keyword evidence="3" id="KW-1185">Reference proteome</keyword>
<name>A0A0V0QZU8_PSEPJ</name>
<organism evidence="2 3">
    <name type="scientific">Pseudocohnilembus persalinus</name>
    <name type="common">Ciliate</name>
    <dbReference type="NCBI Taxonomy" id="266149"/>
    <lineage>
        <taxon>Eukaryota</taxon>
        <taxon>Sar</taxon>
        <taxon>Alveolata</taxon>
        <taxon>Ciliophora</taxon>
        <taxon>Intramacronucleata</taxon>
        <taxon>Oligohymenophorea</taxon>
        <taxon>Scuticociliatia</taxon>
        <taxon>Philasterida</taxon>
        <taxon>Pseudocohnilembidae</taxon>
        <taxon>Pseudocohnilembus</taxon>
    </lineage>
</organism>
<feature type="transmembrane region" description="Helical" evidence="1">
    <location>
        <begin position="220"/>
        <end position="242"/>
    </location>
</feature>
<sequence length="337" mass="39756">MIIIVWTINLIVSNRRVVRNLFCVQFRPVRKRAHTSFSQNRIQRFHKTQIYKKMSNRRRNHQFHSFDRIFFLSCSVHIKRKQTRRIQSLFEPRQRHHSFYRKRKSGQIDFSTQNLLAQFPKQSLGSASQFFNNNFVKTLFAAPAAGTSCSQLRLFLPLFQLPKGKFSVSVHVNYALFVQICVFYFRIRLVVLKNQVFVRLNKSGQMLHPLLVPLLKFLQIVYFFQLFLLILILLLLILYLLIGQNLVALGLNLVQILTVLSSLGLYIVIQVVNQVKVYVARLFDQFLHLGLNFLQIYQSVSCFLVVNFFYFLFSVGGLQCSRYGSVYVYYFVFVQNY</sequence>
<evidence type="ECO:0000256" key="1">
    <source>
        <dbReference type="SAM" id="Phobius"/>
    </source>
</evidence>
<evidence type="ECO:0000313" key="2">
    <source>
        <dbReference type="EMBL" id="KRX07739.1"/>
    </source>
</evidence>
<gene>
    <name evidence="2" type="ORF">PPERSA_05802</name>
</gene>
<dbReference type="Proteomes" id="UP000054937">
    <property type="component" value="Unassembled WGS sequence"/>
</dbReference>
<comment type="caution">
    <text evidence="2">The sequence shown here is derived from an EMBL/GenBank/DDBJ whole genome shotgun (WGS) entry which is preliminary data.</text>
</comment>
<dbReference type="AlphaFoldDB" id="A0A0V0QZU8"/>
<feature type="transmembrane region" description="Helical" evidence="1">
    <location>
        <begin position="249"/>
        <end position="269"/>
    </location>
</feature>
<keyword evidence="1" id="KW-1133">Transmembrane helix</keyword>
<evidence type="ECO:0000313" key="3">
    <source>
        <dbReference type="Proteomes" id="UP000054937"/>
    </source>
</evidence>
<dbReference type="EMBL" id="LDAU01000081">
    <property type="protein sequence ID" value="KRX07739.1"/>
    <property type="molecule type" value="Genomic_DNA"/>
</dbReference>
<feature type="transmembrane region" description="Helical" evidence="1">
    <location>
        <begin position="289"/>
        <end position="313"/>
    </location>
</feature>
<evidence type="ECO:0008006" key="4">
    <source>
        <dbReference type="Google" id="ProtNLM"/>
    </source>
</evidence>
<dbReference type="InParanoid" id="A0A0V0QZU8"/>
<reference evidence="2 3" key="1">
    <citation type="journal article" date="2015" name="Sci. Rep.">
        <title>Genome of the facultative scuticociliatosis pathogen Pseudocohnilembus persalinus provides insight into its virulence through horizontal gene transfer.</title>
        <authorList>
            <person name="Xiong J."/>
            <person name="Wang G."/>
            <person name="Cheng J."/>
            <person name="Tian M."/>
            <person name="Pan X."/>
            <person name="Warren A."/>
            <person name="Jiang C."/>
            <person name="Yuan D."/>
            <person name="Miao W."/>
        </authorList>
    </citation>
    <scope>NUCLEOTIDE SEQUENCE [LARGE SCALE GENOMIC DNA]</scope>
    <source>
        <strain evidence="2">36N120E</strain>
    </source>
</reference>
<keyword evidence="1" id="KW-0472">Membrane</keyword>